<comment type="subcellular location">
    <subcellularLocation>
        <location evidence="1">Fimbrium</location>
    </subcellularLocation>
</comment>
<dbReference type="SUPFAM" id="SSF49401">
    <property type="entry name" value="Bacterial adhesins"/>
    <property type="match status" value="1"/>
</dbReference>
<name>A0A432M9Y6_9GAMM</name>
<dbReference type="InterPro" id="IPR008966">
    <property type="entry name" value="Adhesion_dom_sf"/>
</dbReference>
<evidence type="ECO:0000256" key="1">
    <source>
        <dbReference type="ARBA" id="ARBA00004561"/>
    </source>
</evidence>
<evidence type="ECO:0000256" key="3">
    <source>
        <dbReference type="ARBA" id="ARBA00022729"/>
    </source>
</evidence>
<dbReference type="Proteomes" id="UP000274358">
    <property type="component" value="Unassembled WGS sequence"/>
</dbReference>
<protein>
    <submittedName>
        <fullName evidence="6">Type 1 fimbrial protein</fullName>
    </submittedName>
</protein>
<gene>
    <name evidence="6" type="ORF">EKH80_05205</name>
</gene>
<dbReference type="Gene3D" id="2.60.40.1090">
    <property type="entry name" value="Fimbrial-type adhesion domain"/>
    <property type="match status" value="1"/>
</dbReference>
<dbReference type="GO" id="GO:0043709">
    <property type="term" value="P:cell adhesion involved in single-species biofilm formation"/>
    <property type="evidence" value="ECO:0007669"/>
    <property type="project" value="TreeGrafter"/>
</dbReference>
<evidence type="ECO:0000313" key="7">
    <source>
        <dbReference type="Proteomes" id="UP000274358"/>
    </source>
</evidence>
<keyword evidence="7" id="KW-1185">Reference proteome</keyword>
<comment type="similarity">
    <text evidence="2">Belongs to the fimbrial protein family.</text>
</comment>
<evidence type="ECO:0000259" key="5">
    <source>
        <dbReference type="Pfam" id="PF00419"/>
    </source>
</evidence>
<evidence type="ECO:0000313" key="6">
    <source>
        <dbReference type="EMBL" id="RUL78236.1"/>
    </source>
</evidence>
<organism evidence="6 7">
    <name type="scientific">Dyella choica</name>
    <dbReference type="NCBI Taxonomy" id="1927959"/>
    <lineage>
        <taxon>Bacteria</taxon>
        <taxon>Pseudomonadati</taxon>
        <taxon>Pseudomonadota</taxon>
        <taxon>Gammaproteobacteria</taxon>
        <taxon>Lysobacterales</taxon>
        <taxon>Rhodanobacteraceae</taxon>
        <taxon>Dyella</taxon>
    </lineage>
</organism>
<reference evidence="6 7" key="1">
    <citation type="submission" date="2018-12" db="EMBL/GenBank/DDBJ databases">
        <title>Dyella dinghuensis sp. nov. DHOA06 and Dyella choica sp. nov. 4M-K27, isolated from forest soil.</title>
        <authorList>
            <person name="Qiu L.-H."/>
            <person name="Gao Z.-H."/>
        </authorList>
    </citation>
    <scope>NUCLEOTIDE SEQUENCE [LARGE SCALE GENOMIC DNA]</scope>
    <source>
        <strain evidence="6 7">4M-K27</strain>
    </source>
</reference>
<evidence type="ECO:0000256" key="4">
    <source>
        <dbReference type="ARBA" id="ARBA00023263"/>
    </source>
</evidence>
<dbReference type="InterPro" id="IPR000259">
    <property type="entry name" value="Adhesion_dom_fimbrial"/>
</dbReference>
<dbReference type="InterPro" id="IPR036937">
    <property type="entry name" value="Adhesion_dom_fimbrial_sf"/>
</dbReference>
<dbReference type="InterPro" id="IPR050263">
    <property type="entry name" value="Bact_Fimbrial_Adh_Pro"/>
</dbReference>
<dbReference type="PANTHER" id="PTHR33420">
    <property type="entry name" value="FIMBRIAL SUBUNIT ELFA-RELATED"/>
    <property type="match status" value="1"/>
</dbReference>
<keyword evidence="4" id="KW-0281">Fimbrium</keyword>
<dbReference type="GO" id="GO:0009289">
    <property type="term" value="C:pilus"/>
    <property type="evidence" value="ECO:0007669"/>
    <property type="project" value="UniProtKB-SubCell"/>
</dbReference>
<feature type="domain" description="Fimbrial-type adhesion" evidence="5">
    <location>
        <begin position="87"/>
        <end position="232"/>
    </location>
</feature>
<dbReference type="AlphaFoldDB" id="A0A432M9Y6"/>
<keyword evidence="3" id="KW-0732">Signal</keyword>
<dbReference type="Pfam" id="PF00419">
    <property type="entry name" value="Fimbrial"/>
    <property type="match status" value="1"/>
</dbReference>
<sequence>MIPTAATTTSRCGVTTTKRLTRSARARPTLPSPSLSAFNRGVLRMSTAFMSRRHRCIVLRMLCRLGWPLGLAWAGIACAQNQATLDVTGNIKGAPCRIKNSAIPVDLGEVKSSDFKGQGQRLAPVSYRIELLGCPRYATITYQIDPQTTIVDASQSVIAMQGGQGSAAKVGLQLLTDQEKALPLRQAIPVPGYDPSHGGDLSIPLKVAFYQTEAGHVGGGTAKASATFTLSYP</sequence>
<comment type="caution">
    <text evidence="6">The sequence shown here is derived from an EMBL/GenBank/DDBJ whole genome shotgun (WGS) entry which is preliminary data.</text>
</comment>
<proteinExistence type="inferred from homology"/>
<evidence type="ECO:0000256" key="2">
    <source>
        <dbReference type="ARBA" id="ARBA00006671"/>
    </source>
</evidence>
<dbReference type="EMBL" id="RYYV01000003">
    <property type="protein sequence ID" value="RUL78236.1"/>
    <property type="molecule type" value="Genomic_DNA"/>
</dbReference>
<accession>A0A432M9Y6</accession>
<dbReference type="PANTHER" id="PTHR33420:SF3">
    <property type="entry name" value="FIMBRIAL SUBUNIT ELFA"/>
    <property type="match status" value="1"/>
</dbReference>